<evidence type="ECO:0000313" key="3">
    <source>
        <dbReference type="Proteomes" id="UP001159363"/>
    </source>
</evidence>
<dbReference type="Proteomes" id="UP001159363">
    <property type="component" value="Chromosome 2"/>
</dbReference>
<evidence type="ECO:0000313" key="2">
    <source>
        <dbReference type="EMBL" id="KAJ8893540.1"/>
    </source>
</evidence>
<accession>A0ABQ9IA47</accession>
<feature type="region of interest" description="Disordered" evidence="1">
    <location>
        <begin position="281"/>
        <end position="313"/>
    </location>
</feature>
<name>A0ABQ9IA47_9NEOP</name>
<evidence type="ECO:0000256" key="1">
    <source>
        <dbReference type="SAM" id="MobiDB-lite"/>
    </source>
</evidence>
<protein>
    <submittedName>
        <fullName evidence="2">Uncharacterized protein</fullName>
    </submittedName>
</protein>
<feature type="region of interest" description="Disordered" evidence="1">
    <location>
        <begin position="74"/>
        <end position="111"/>
    </location>
</feature>
<feature type="region of interest" description="Disordered" evidence="1">
    <location>
        <begin position="360"/>
        <end position="387"/>
    </location>
</feature>
<proteinExistence type="predicted"/>
<feature type="compositionally biased region" description="Polar residues" evidence="1">
    <location>
        <begin position="530"/>
        <end position="541"/>
    </location>
</feature>
<organism evidence="2 3">
    <name type="scientific">Dryococelus australis</name>
    <dbReference type="NCBI Taxonomy" id="614101"/>
    <lineage>
        <taxon>Eukaryota</taxon>
        <taxon>Metazoa</taxon>
        <taxon>Ecdysozoa</taxon>
        <taxon>Arthropoda</taxon>
        <taxon>Hexapoda</taxon>
        <taxon>Insecta</taxon>
        <taxon>Pterygota</taxon>
        <taxon>Neoptera</taxon>
        <taxon>Polyneoptera</taxon>
        <taxon>Phasmatodea</taxon>
        <taxon>Verophasmatodea</taxon>
        <taxon>Anareolatae</taxon>
        <taxon>Phasmatidae</taxon>
        <taxon>Eurycanthinae</taxon>
        <taxon>Dryococelus</taxon>
    </lineage>
</organism>
<keyword evidence="3" id="KW-1185">Reference proteome</keyword>
<feature type="region of interest" description="Disordered" evidence="1">
    <location>
        <begin position="521"/>
        <end position="541"/>
    </location>
</feature>
<gene>
    <name evidence="2" type="ORF">PR048_006138</name>
</gene>
<feature type="compositionally biased region" description="Polar residues" evidence="1">
    <location>
        <begin position="360"/>
        <end position="373"/>
    </location>
</feature>
<sequence>MPLVGGSSRGYPASPAPSFRCRSIFTSIALIDSKDLAIYSLLCVISQYQEYKAGRGTAEDDYFLKRPMRTIEVSIEQRRNARKGGNSRSPRKPTDQRQSSGTIPTCRPGRGIEPGSPWWEASRLTAQPPWLLWLLWRRYTFRDGSACAIAVVALVKPPLPVETGTGTFMCKTPPGRAAHYSATVRTTYAEEIQPGSPWIRVRVWGGGGVEEFSPRLKGNVAYSPSMVTSHVSKVLLKFYFQDNPPPRAEKALPSLENDSKGTTHHILSYVFPLTRPVHSPADLSHSPLHTSSPTHSRRSLQSSLAAPESPNYRLRWHDTPNSRLLITLLRGPHVLPPVHYSARPTATSCLSTRRAVTCQETRASPTQSPTAAHSTLLGDDSASSHRAPSLRRNKHVQFPDQKPCALALAVSAADNGSSTDGMSTPRVVGQLWEHLHHYITYHARDESFAPKVPEDLECTRATRAMVINALLRHLSTQPFTNPPPIHHKSSTNPPQILHQSSTNPQLIFLNHHQLSPIHHKYLTNPPPIIHQSTTNTPPIHH</sequence>
<dbReference type="EMBL" id="JARBHB010000002">
    <property type="protein sequence ID" value="KAJ8893540.1"/>
    <property type="molecule type" value="Genomic_DNA"/>
</dbReference>
<feature type="compositionally biased region" description="Low complexity" evidence="1">
    <location>
        <begin position="283"/>
        <end position="294"/>
    </location>
</feature>
<reference evidence="2 3" key="1">
    <citation type="submission" date="2023-02" db="EMBL/GenBank/DDBJ databases">
        <title>LHISI_Scaffold_Assembly.</title>
        <authorList>
            <person name="Stuart O.P."/>
            <person name="Cleave R."/>
            <person name="Magrath M.J.L."/>
            <person name="Mikheyev A.S."/>
        </authorList>
    </citation>
    <scope>NUCLEOTIDE SEQUENCE [LARGE SCALE GENOMIC DNA]</scope>
    <source>
        <strain evidence="2">Daus_M_001</strain>
        <tissue evidence="2">Leg muscle</tissue>
    </source>
</reference>
<comment type="caution">
    <text evidence="2">The sequence shown here is derived from an EMBL/GenBank/DDBJ whole genome shotgun (WGS) entry which is preliminary data.</text>
</comment>